<comment type="similarity">
    <text evidence="1">Belongs to the glycosyl hydrolase 13 family.</text>
</comment>
<evidence type="ECO:0000313" key="6">
    <source>
        <dbReference type="EMBL" id="TLU73873.1"/>
    </source>
</evidence>
<protein>
    <submittedName>
        <fullName evidence="6">Glycogen debranching protein GlgX</fullName>
    </submittedName>
</protein>
<dbReference type="EMBL" id="VCDI01000001">
    <property type="protein sequence ID" value="TLU73873.1"/>
    <property type="molecule type" value="Genomic_DNA"/>
</dbReference>
<dbReference type="SUPFAM" id="SSF51011">
    <property type="entry name" value="Glycosyl hydrolase domain"/>
    <property type="match status" value="1"/>
</dbReference>
<dbReference type="InterPro" id="IPR014756">
    <property type="entry name" value="Ig_E-set"/>
</dbReference>
<dbReference type="InterPro" id="IPR013783">
    <property type="entry name" value="Ig-like_fold"/>
</dbReference>
<proteinExistence type="inferred from homology"/>
<dbReference type="SMART" id="SM00642">
    <property type="entry name" value="Aamy"/>
    <property type="match status" value="1"/>
</dbReference>
<dbReference type="SUPFAM" id="SSF51445">
    <property type="entry name" value="(Trans)glycosidases"/>
    <property type="match status" value="1"/>
</dbReference>
<dbReference type="RefSeq" id="WP_138324126.1">
    <property type="nucleotide sequence ID" value="NZ_VCDI01000001.1"/>
</dbReference>
<dbReference type="GO" id="GO:0004135">
    <property type="term" value="F:amylo-alpha-1,6-glucosidase activity"/>
    <property type="evidence" value="ECO:0007669"/>
    <property type="project" value="InterPro"/>
</dbReference>
<dbReference type="NCBIfam" id="TIGR02100">
    <property type="entry name" value="glgX_debranch"/>
    <property type="match status" value="1"/>
</dbReference>
<keyword evidence="3" id="KW-0326">Glycosidase</keyword>
<dbReference type="Pfam" id="PF02922">
    <property type="entry name" value="CBM_48"/>
    <property type="match status" value="1"/>
</dbReference>
<dbReference type="InterPro" id="IPR013780">
    <property type="entry name" value="Glyco_hydro_b"/>
</dbReference>
<dbReference type="SUPFAM" id="SSF81296">
    <property type="entry name" value="E set domains"/>
    <property type="match status" value="1"/>
</dbReference>
<dbReference type="InterPro" id="IPR017853">
    <property type="entry name" value="GH"/>
</dbReference>
<dbReference type="Gene3D" id="2.60.40.10">
    <property type="entry name" value="Immunoglobulins"/>
    <property type="match status" value="1"/>
</dbReference>
<dbReference type="AlphaFoldDB" id="A0A5R9JAP5"/>
<dbReference type="CDD" id="cd11326">
    <property type="entry name" value="AmyAc_Glg_debranch"/>
    <property type="match status" value="1"/>
</dbReference>
<evidence type="ECO:0000256" key="2">
    <source>
        <dbReference type="ARBA" id="ARBA00022801"/>
    </source>
</evidence>
<evidence type="ECO:0000256" key="1">
    <source>
        <dbReference type="ARBA" id="ARBA00008061"/>
    </source>
</evidence>
<feature type="region of interest" description="Disordered" evidence="4">
    <location>
        <begin position="474"/>
        <end position="498"/>
    </location>
</feature>
<sequence>MRSNPAIRITEGLPYPRGATWNGRGVNFALFSAHATRVELCLFDDSGETEIGRIDLPEYTNEVFHGFLPDARPGTVYGYRVHGPYEPAQGHRFNPNKLVLDPYAKAVVGQLQWAPELFGYTIGSPQKDLSFDTRDSARFMPKSRVIDPAFTWGDDRAPRVPWAMTVLYETHVKGFTKRMHALPEHIRGTFRGLASPEAIRHMKTIGVTSVELLPTHMFVDDSYLMEQGLVNYWGYNTLSFFAPSRRYAAVPDFAFSEFKEMVSRLHDAGLEVILDVVYNHTAEGNELGPTLSFKGIDNASYYRLMPGEKRYYINDTGTGNTVNLSHPRVIQMVTDSLRYWVTEMHVDGFRFDLGTILAREPYGFDQQSGFLRAVSQDPVLNEVKLIAEPWDCGPGGYQVGGFPPGWAEWNDGFRDQVRSFWKGDAGQVPALANRVTGSAPEFNHRGRQAWSSVNFLTAHDGFTLNDWASYSEKHNEANGEGNRDGNSNNMSWNCGAEGPTDDPDIMALRDRQIRNMLATLLLARGTPMLLAGDEMARTQDGNNNAYCQDNEISWLDWEHGERQRQLIDFVARLTALRRKLPVLNRTRYLTAEWNEELEVRDITWLAPDGRVMQQHDWDRHDARALGFVLDGRAQVTGIRRRGADGTVLIVMNSYHGSVPFTLPEVTGGAGWRCLIDTTTAAEPEQRPHAVGARYPVEGRSLVLFELLGDAAYLEARNAHVSPR</sequence>
<dbReference type="InterPro" id="IPR006047">
    <property type="entry name" value="GH13_cat_dom"/>
</dbReference>
<evidence type="ECO:0000256" key="4">
    <source>
        <dbReference type="SAM" id="MobiDB-lite"/>
    </source>
</evidence>
<dbReference type="PANTHER" id="PTHR43002">
    <property type="entry name" value="GLYCOGEN DEBRANCHING ENZYME"/>
    <property type="match status" value="1"/>
</dbReference>
<keyword evidence="7" id="KW-1185">Reference proteome</keyword>
<evidence type="ECO:0000259" key="5">
    <source>
        <dbReference type="SMART" id="SM00642"/>
    </source>
</evidence>
<name>A0A5R9JAP5_9PROT</name>
<organism evidence="6 7">
    <name type="scientific">Lichenicoccus roseus</name>
    <dbReference type="NCBI Taxonomy" id="2683649"/>
    <lineage>
        <taxon>Bacteria</taxon>
        <taxon>Pseudomonadati</taxon>
        <taxon>Pseudomonadota</taxon>
        <taxon>Alphaproteobacteria</taxon>
        <taxon>Acetobacterales</taxon>
        <taxon>Acetobacteraceae</taxon>
        <taxon>Lichenicoccus</taxon>
    </lineage>
</organism>
<accession>A0A5R9JAP5</accession>
<dbReference type="Gene3D" id="2.60.40.1180">
    <property type="entry name" value="Golgi alpha-mannosidase II"/>
    <property type="match status" value="1"/>
</dbReference>
<evidence type="ECO:0000313" key="7">
    <source>
        <dbReference type="Proteomes" id="UP000305654"/>
    </source>
</evidence>
<feature type="compositionally biased region" description="Basic and acidic residues" evidence="4">
    <location>
        <begin position="474"/>
        <end position="483"/>
    </location>
</feature>
<evidence type="ECO:0000256" key="3">
    <source>
        <dbReference type="ARBA" id="ARBA00023295"/>
    </source>
</evidence>
<dbReference type="OrthoDB" id="3236218at2"/>
<dbReference type="GO" id="GO:0005980">
    <property type="term" value="P:glycogen catabolic process"/>
    <property type="evidence" value="ECO:0007669"/>
    <property type="project" value="InterPro"/>
</dbReference>
<dbReference type="Proteomes" id="UP000305654">
    <property type="component" value="Unassembled WGS sequence"/>
</dbReference>
<keyword evidence="2" id="KW-0378">Hydrolase</keyword>
<dbReference type="Pfam" id="PF21331">
    <property type="entry name" value="Isoamylase_C"/>
    <property type="match status" value="1"/>
</dbReference>
<dbReference type="InterPro" id="IPR011837">
    <property type="entry name" value="Glycogen_debranch_GlgX"/>
</dbReference>
<gene>
    <name evidence="6" type="primary">glgX</name>
    <name evidence="6" type="ORF">FE263_01180</name>
</gene>
<feature type="domain" description="Glycosyl hydrolase family 13 catalytic" evidence="5">
    <location>
        <begin position="169"/>
        <end position="577"/>
    </location>
</feature>
<dbReference type="InterPro" id="IPR044505">
    <property type="entry name" value="GlgX_Isoamylase_N_E_set"/>
</dbReference>
<comment type="caution">
    <text evidence="6">The sequence shown here is derived from an EMBL/GenBank/DDBJ whole genome shotgun (WGS) entry which is preliminary data.</text>
</comment>
<dbReference type="CDD" id="cd02856">
    <property type="entry name" value="E_set_GDE_Isoamylase_N"/>
    <property type="match status" value="1"/>
</dbReference>
<dbReference type="InterPro" id="IPR004193">
    <property type="entry name" value="Glyco_hydro_13_N"/>
</dbReference>
<dbReference type="Gene3D" id="3.20.20.80">
    <property type="entry name" value="Glycosidases"/>
    <property type="match status" value="1"/>
</dbReference>
<reference evidence="6 7" key="1">
    <citation type="submission" date="2019-05" db="EMBL/GenBank/DDBJ databases">
        <authorList>
            <person name="Pankratov T."/>
            <person name="Grouzdev D."/>
        </authorList>
    </citation>
    <scope>NUCLEOTIDE SEQUENCE [LARGE SCALE GENOMIC DNA]</scope>
    <source>
        <strain evidence="6 7">KEBCLARHB70R</strain>
    </source>
</reference>
<dbReference type="InterPro" id="IPR048644">
    <property type="entry name" value="Isoamylase_C"/>
</dbReference>